<keyword evidence="6 7" id="KW-0472">Membrane</keyword>
<comment type="caution">
    <text evidence="9">The sequence shown here is derived from an EMBL/GenBank/DDBJ whole genome shotgun (WGS) entry which is preliminary data.</text>
</comment>
<keyword evidence="2 7" id="KW-0813">Transport</keyword>
<dbReference type="Proteomes" id="UP000317982">
    <property type="component" value="Unassembled WGS sequence"/>
</dbReference>
<evidence type="ECO:0000256" key="1">
    <source>
        <dbReference type="ARBA" id="ARBA00004651"/>
    </source>
</evidence>
<feature type="transmembrane region" description="Helical" evidence="7">
    <location>
        <begin position="103"/>
        <end position="123"/>
    </location>
</feature>
<feature type="transmembrane region" description="Helical" evidence="7">
    <location>
        <begin position="153"/>
        <end position="174"/>
    </location>
</feature>
<dbReference type="InParanoid" id="A0A545AQ21"/>
<feature type="transmembrane region" description="Helical" evidence="7">
    <location>
        <begin position="203"/>
        <end position="222"/>
    </location>
</feature>
<accession>A0A545AQ21</accession>
<feature type="transmembrane region" description="Helical" evidence="7">
    <location>
        <begin position="270"/>
        <end position="291"/>
    </location>
</feature>
<protein>
    <submittedName>
        <fullName evidence="9">Sugar ABC transporter permease</fullName>
    </submittedName>
</protein>
<dbReference type="CDD" id="cd06261">
    <property type="entry name" value="TM_PBP2"/>
    <property type="match status" value="1"/>
</dbReference>
<dbReference type="AlphaFoldDB" id="A0A545AQ21"/>
<keyword evidence="3" id="KW-1003">Cell membrane</keyword>
<dbReference type="EMBL" id="VIRS01000013">
    <property type="protein sequence ID" value="TQS43416.1"/>
    <property type="molecule type" value="Genomic_DNA"/>
</dbReference>
<evidence type="ECO:0000256" key="7">
    <source>
        <dbReference type="RuleBase" id="RU363032"/>
    </source>
</evidence>
<evidence type="ECO:0000313" key="10">
    <source>
        <dbReference type="Proteomes" id="UP000317982"/>
    </source>
</evidence>
<dbReference type="InterPro" id="IPR051393">
    <property type="entry name" value="ABC_transporter_permease"/>
</dbReference>
<proteinExistence type="inferred from homology"/>
<dbReference type="RefSeq" id="WP_142706114.1">
    <property type="nucleotide sequence ID" value="NZ_VIRS01000013.1"/>
</dbReference>
<dbReference type="GO" id="GO:0005886">
    <property type="term" value="C:plasma membrane"/>
    <property type="evidence" value="ECO:0007669"/>
    <property type="project" value="UniProtKB-SubCell"/>
</dbReference>
<comment type="similarity">
    <text evidence="7">Belongs to the binding-protein-dependent transport system permease family.</text>
</comment>
<keyword evidence="4 7" id="KW-0812">Transmembrane</keyword>
<keyword evidence="5 7" id="KW-1133">Transmembrane helix</keyword>
<evidence type="ECO:0000256" key="6">
    <source>
        <dbReference type="ARBA" id="ARBA00023136"/>
    </source>
</evidence>
<comment type="subcellular location">
    <subcellularLocation>
        <location evidence="1 7">Cell membrane</location>
        <topology evidence="1 7">Multi-pass membrane protein</topology>
    </subcellularLocation>
</comment>
<name>A0A545AQ21_9ACTN</name>
<dbReference type="Gene3D" id="1.10.3720.10">
    <property type="entry name" value="MetI-like"/>
    <property type="match status" value="1"/>
</dbReference>
<sequence length="302" mass="32783">MARRLTIVGFLSPLLLGFALFFVYPLCATVLYSFEHYDQINPAEWVGLQNWSYVFTQNGDFWPAVRNTVWLVVVMVSLRVVFGIGVGLLVTSVRRGRGIYRTIFYLPYLAPPVASTLVFVFLLNPNGPLDRVLRAVGLPAPSWFNDPAWSKPALVLLSLWGIGDLMVIFMAALLDVPVEQYEAAQLDGAGAIRRFRYITLPNIQPIILFSAVTGVIAALQYYTQAFVAGQVASGVVTGGGTVVEPGYPNGSTLTLPQLIYSLGFQHFDTGAASVIAVVLFVVAMACTVGLVRGSGGLVSTRR</sequence>
<keyword evidence="10" id="KW-1185">Reference proteome</keyword>
<reference evidence="9 10" key="1">
    <citation type="submission" date="2019-07" db="EMBL/GenBank/DDBJ databases">
        <title>Cryptosporangium phraense sp. nov., isolated from plant litter.</title>
        <authorList>
            <person name="Suriyachadkun C."/>
        </authorList>
    </citation>
    <scope>NUCLEOTIDE SEQUENCE [LARGE SCALE GENOMIC DNA]</scope>
    <source>
        <strain evidence="9 10">A-T 5661</strain>
    </source>
</reference>
<evidence type="ECO:0000256" key="3">
    <source>
        <dbReference type="ARBA" id="ARBA00022475"/>
    </source>
</evidence>
<evidence type="ECO:0000256" key="2">
    <source>
        <dbReference type="ARBA" id="ARBA00022448"/>
    </source>
</evidence>
<dbReference type="InterPro" id="IPR035906">
    <property type="entry name" value="MetI-like_sf"/>
</dbReference>
<dbReference type="PANTHER" id="PTHR30193:SF1">
    <property type="entry name" value="ABC TRANSPORTER PERMEASE PROTEIN YESP-RELATED"/>
    <property type="match status" value="1"/>
</dbReference>
<evidence type="ECO:0000256" key="5">
    <source>
        <dbReference type="ARBA" id="ARBA00022989"/>
    </source>
</evidence>
<organism evidence="9 10">
    <name type="scientific">Cryptosporangium phraense</name>
    <dbReference type="NCBI Taxonomy" id="2593070"/>
    <lineage>
        <taxon>Bacteria</taxon>
        <taxon>Bacillati</taxon>
        <taxon>Actinomycetota</taxon>
        <taxon>Actinomycetes</taxon>
        <taxon>Cryptosporangiales</taxon>
        <taxon>Cryptosporangiaceae</taxon>
        <taxon>Cryptosporangium</taxon>
    </lineage>
</organism>
<feature type="transmembrane region" description="Helical" evidence="7">
    <location>
        <begin position="69"/>
        <end position="91"/>
    </location>
</feature>
<gene>
    <name evidence="9" type="ORF">FL583_19485</name>
</gene>
<dbReference type="InterPro" id="IPR000515">
    <property type="entry name" value="MetI-like"/>
</dbReference>
<dbReference type="Pfam" id="PF00528">
    <property type="entry name" value="BPD_transp_1"/>
    <property type="match status" value="1"/>
</dbReference>
<dbReference type="GO" id="GO:0055085">
    <property type="term" value="P:transmembrane transport"/>
    <property type="evidence" value="ECO:0007669"/>
    <property type="project" value="InterPro"/>
</dbReference>
<evidence type="ECO:0000256" key="4">
    <source>
        <dbReference type="ARBA" id="ARBA00022692"/>
    </source>
</evidence>
<dbReference type="OrthoDB" id="9804439at2"/>
<dbReference type="SUPFAM" id="SSF161098">
    <property type="entry name" value="MetI-like"/>
    <property type="match status" value="1"/>
</dbReference>
<evidence type="ECO:0000313" key="9">
    <source>
        <dbReference type="EMBL" id="TQS43416.1"/>
    </source>
</evidence>
<evidence type="ECO:0000259" key="8">
    <source>
        <dbReference type="PROSITE" id="PS50928"/>
    </source>
</evidence>
<dbReference type="PROSITE" id="PS50928">
    <property type="entry name" value="ABC_TM1"/>
    <property type="match status" value="1"/>
</dbReference>
<dbReference type="PANTHER" id="PTHR30193">
    <property type="entry name" value="ABC TRANSPORTER PERMEASE PROTEIN"/>
    <property type="match status" value="1"/>
</dbReference>
<feature type="domain" description="ABC transmembrane type-1" evidence="8">
    <location>
        <begin position="65"/>
        <end position="290"/>
    </location>
</feature>